<reference evidence="1" key="1">
    <citation type="submission" date="2018-05" db="EMBL/GenBank/DDBJ databases">
        <authorList>
            <person name="Lanie J.A."/>
            <person name="Ng W.-L."/>
            <person name="Kazmierczak K.M."/>
            <person name="Andrzejewski T.M."/>
            <person name="Davidsen T.M."/>
            <person name="Wayne K.J."/>
            <person name="Tettelin H."/>
            <person name="Glass J.I."/>
            <person name="Rusch D."/>
            <person name="Podicherti R."/>
            <person name="Tsui H.-C.T."/>
            <person name="Winkler M.E."/>
        </authorList>
    </citation>
    <scope>NUCLEOTIDE SEQUENCE</scope>
</reference>
<dbReference type="EMBL" id="UINC01039783">
    <property type="protein sequence ID" value="SVB38769.1"/>
    <property type="molecule type" value="Genomic_DNA"/>
</dbReference>
<protein>
    <submittedName>
        <fullName evidence="1">Uncharacterized protein</fullName>
    </submittedName>
</protein>
<dbReference type="InterPro" id="IPR015045">
    <property type="entry name" value="MPT-1-like_LmxM"/>
</dbReference>
<gene>
    <name evidence="1" type="ORF">METZ01_LOCUS191623</name>
</gene>
<dbReference type="SUPFAM" id="SSF75005">
    <property type="entry name" value="Arabinanase/levansucrase/invertase"/>
    <property type="match status" value="1"/>
</dbReference>
<proteinExistence type="predicted"/>
<dbReference type="Gene3D" id="2.115.10.20">
    <property type="entry name" value="Glycosyl hydrolase domain, family 43"/>
    <property type="match status" value="1"/>
</dbReference>
<sequence>MEPQDMDATMPSVVELLARFRARPPQSVGERIAFGGVGDRDVYNIGAPFEASGETIIAGRVESRDSELAEAVFFVERDGVWSPRPASPSFSRLQDPCVARIGGELIFGGVEFPVDLPGGDQG</sequence>
<dbReference type="PANTHER" id="PTHR37036:SF2">
    <property type="entry name" value="DUF1861 FAMILY PROTEIN"/>
    <property type="match status" value="1"/>
</dbReference>
<dbReference type="PANTHER" id="PTHR37036">
    <property type="match status" value="1"/>
</dbReference>
<accession>A0A382DKP6</accession>
<evidence type="ECO:0000313" key="1">
    <source>
        <dbReference type="EMBL" id="SVB38769.1"/>
    </source>
</evidence>
<organism evidence="1">
    <name type="scientific">marine metagenome</name>
    <dbReference type="NCBI Taxonomy" id="408172"/>
    <lineage>
        <taxon>unclassified sequences</taxon>
        <taxon>metagenomes</taxon>
        <taxon>ecological metagenomes</taxon>
    </lineage>
</organism>
<name>A0A382DKP6_9ZZZZ</name>
<dbReference type="AlphaFoldDB" id="A0A382DKP6"/>
<dbReference type="Pfam" id="PF08950">
    <property type="entry name" value="DUF1861"/>
    <property type="match status" value="1"/>
</dbReference>
<dbReference type="InterPro" id="IPR023296">
    <property type="entry name" value="Glyco_hydro_beta-prop_sf"/>
</dbReference>